<gene>
    <name evidence="2" type="ORF">FM037_24640</name>
</gene>
<evidence type="ECO:0000313" key="3">
    <source>
        <dbReference type="Proteomes" id="UP000315947"/>
    </source>
</evidence>
<feature type="signal peptide" evidence="1">
    <location>
        <begin position="1"/>
        <end position="24"/>
    </location>
</feature>
<evidence type="ECO:0000256" key="1">
    <source>
        <dbReference type="SAM" id="SignalP"/>
    </source>
</evidence>
<organism evidence="2 3">
    <name type="scientific">Shewanella psychropiezotolerans</name>
    <dbReference type="NCBI Taxonomy" id="2593655"/>
    <lineage>
        <taxon>Bacteria</taxon>
        <taxon>Pseudomonadati</taxon>
        <taxon>Pseudomonadota</taxon>
        <taxon>Gammaproteobacteria</taxon>
        <taxon>Alteromonadales</taxon>
        <taxon>Shewanellaceae</taxon>
        <taxon>Shewanella</taxon>
    </lineage>
</organism>
<protein>
    <submittedName>
        <fullName evidence="2">Uncharacterized protein</fullName>
    </submittedName>
</protein>
<name>A0ABX5X4H7_9GAMM</name>
<proteinExistence type="predicted"/>
<keyword evidence="1" id="KW-0732">Signal</keyword>
<feature type="chain" id="PRO_5046169237" evidence="1">
    <location>
        <begin position="25"/>
        <end position="118"/>
    </location>
</feature>
<accession>A0ABX5X4H7</accession>
<dbReference type="Proteomes" id="UP000315947">
    <property type="component" value="Chromosome"/>
</dbReference>
<evidence type="ECO:0000313" key="2">
    <source>
        <dbReference type="EMBL" id="QDO85863.1"/>
    </source>
</evidence>
<dbReference type="RefSeq" id="WP_144048175.1">
    <property type="nucleotide sequence ID" value="NZ_CP041614.1"/>
</dbReference>
<sequence>MMIKKLTLAALSLSLLCSSSYVEAGAAWYVGQVKRVALLSSDGSFIVTFKNEALDNCKYKYGYFMGSELGEKRLNNAYAMALTSIASGMDMGIVIDKAKNGDGGLCHAYGMTADLRAK</sequence>
<dbReference type="EMBL" id="CP041614">
    <property type="protein sequence ID" value="QDO85863.1"/>
    <property type="molecule type" value="Genomic_DNA"/>
</dbReference>
<keyword evidence="3" id="KW-1185">Reference proteome</keyword>
<reference evidence="2 3" key="1">
    <citation type="submission" date="2019-07" db="EMBL/GenBank/DDBJ databases">
        <title>Shewanella sp. YLB-06 whole genomic sequence.</title>
        <authorList>
            <person name="Yu L."/>
        </authorList>
    </citation>
    <scope>NUCLEOTIDE SEQUENCE [LARGE SCALE GENOMIC DNA]</scope>
    <source>
        <strain evidence="2 3">YLB-06</strain>
    </source>
</reference>